<comment type="caution">
    <text evidence="4">The sequence shown here is derived from an EMBL/GenBank/DDBJ whole genome shotgun (WGS) entry which is preliminary data.</text>
</comment>
<dbReference type="GO" id="GO:0005634">
    <property type="term" value="C:nucleus"/>
    <property type="evidence" value="ECO:0007669"/>
    <property type="project" value="TreeGrafter"/>
</dbReference>
<reference evidence="4 5" key="1">
    <citation type="journal article" date="2018" name="IMA Fungus">
        <title>IMA Genome-F 9: Draft genome sequence of Annulohypoxylon stygium, Aspergillus mulundensis, Berkeleyomyces basicola (syn. Thielaviopsis basicola), Ceratocystis smalleyi, two Cercospora beticola strains, Coleophoma cylindrospora, Fusarium fracticaudum, Phialophora cf. hyalina, and Morchella septimelata.</title>
        <authorList>
            <person name="Wingfield B.D."/>
            <person name="Bills G.F."/>
            <person name="Dong Y."/>
            <person name="Huang W."/>
            <person name="Nel W.J."/>
            <person name="Swalarsk-Parry B.S."/>
            <person name="Vaghefi N."/>
            <person name="Wilken P.M."/>
            <person name="An Z."/>
            <person name="de Beer Z.W."/>
            <person name="De Vos L."/>
            <person name="Chen L."/>
            <person name="Duong T.A."/>
            <person name="Gao Y."/>
            <person name="Hammerbacher A."/>
            <person name="Kikkert J.R."/>
            <person name="Li Y."/>
            <person name="Li H."/>
            <person name="Li K."/>
            <person name="Li Q."/>
            <person name="Liu X."/>
            <person name="Ma X."/>
            <person name="Naidoo K."/>
            <person name="Pethybridge S.J."/>
            <person name="Sun J."/>
            <person name="Steenkamp E.T."/>
            <person name="van der Nest M.A."/>
            <person name="van Wyk S."/>
            <person name="Wingfield M.J."/>
            <person name="Xiong C."/>
            <person name="Yue Q."/>
            <person name="Zhang X."/>
        </authorList>
    </citation>
    <scope>NUCLEOTIDE SEQUENCE [LARGE SCALE GENOMIC DNA]</scope>
    <source>
        <strain evidence="4 5">BP 5553</strain>
    </source>
</reference>
<dbReference type="Gene3D" id="3.40.50.720">
    <property type="entry name" value="NAD(P)-binding Rossmann-like Domain"/>
    <property type="match status" value="1"/>
</dbReference>
<name>A0A370TPM9_9HELO</name>
<dbReference type="InterPro" id="IPR036291">
    <property type="entry name" value="NAD(P)-bd_dom_sf"/>
</dbReference>
<organism evidence="4 5">
    <name type="scientific">Venustampulla echinocandica</name>
    <dbReference type="NCBI Taxonomy" id="2656787"/>
    <lineage>
        <taxon>Eukaryota</taxon>
        <taxon>Fungi</taxon>
        <taxon>Dikarya</taxon>
        <taxon>Ascomycota</taxon>
        <taxon>Pezizomycotina</taxon>
        <taxon>Leotiomycetes</taxon>
        <taxon>Helotiales</taxon>
        <taxon>Pleuroascaceae</taxon>
        <taxon>Venustampulla</taxon>
    </lineage>
</organism>
<proteinExistence type="inferred from homology"/>
<dbReference type="Proteomes" id="UP000254866">
    <property type="component" value="Unassembled WGS sequence"/>
</dbReference>
<dbReference type="STRING" id="2656787.A0A370TPM9"/>
<dbReference type="EMBL" id="NPIC01000003">
    <property type="protein sequence ID" value="RDL37476.1"/>
    <property type="molecule type" value="Genomic_DNA"/>
</dbReference>
<dbReference type="CDD" id="cd05251">
    <property type="entry name" value="NmrA_like_SDR_a"/>
    <property type="match status" value="1"/>
</dbReference>
<dbReference type="GeneID" id="43597758"/>
<dbReference type="InterPro" id="IPR008030">
    <property type="entry name" value="NmrA-like"/>
</dbReference>
<dbReference type="AlphaFoldDB" id="A0A370TPM9"/>
<dbReference type="RefSeq" id="XP_031870132.1">
    <property type="nucleotide sequence ID" value="XM_032013532.1"/>
</dbReference>
<comment type="similarity">
    <text evidence="1">Belongs to the NmrA-type oxidoreductase family.</text>
</comment>
<sequence>MSRLLTVFGATGQQGGSLINYVLSNSELSKIYRLRGITRDIFKPASVALKKRGVEVIQANQNEPSTLAAAVEGSYAVFAVTNYWEQASAAVEIAQGKAMADASVAVGVTLLIWSSLPSVTEMSKGAVTFVEHFDSKAAVETYIRGLPIIKAFFMAGWYMQNHIHFMRPKPRDDGSFVLAQTWGPAARVPMLDITDTGKFLAPILLDPAKYDGKAFTCATDFYTPLELVDGWTKVTGKKVLYEQSGPAEANKNLTAEMQHKLMKKLADSSYFGPTGTADLKWTLAQIKEAPTPWVEFLRANEPWFSDVKSSA</sequence>
<evidence type="ECO:0000313" key="5">
    <source>
        <dbReference type="Proteomes" id="UP000254866"/>
    </source>
</evidence>
<dbReference type="OrthoDB" id="3358371at2759"/>
<dbReference type="SUPFAM" id="SSF51735">
    <property type="entry name" value="NAD(P)-binding Rossmann-fold domains"/>
    <property type="match status" value="1"/>
</dbReference>
<dbReference type="PANTHER" id="PTHR42748:SF11">
    <property type="entry name" value="NMRA-LIKE DOMAIN-CONTAINING PROTEIN"/>
    <property type="match status" value="1"/>
</dbReference>
<feature type="domain" description="NmrA-like" evidence="3">
    <location>
        <begin position="3"/>
        <end position="284"/>
    </location>
</feature>
<dbReference type="PANTHER" id="PTHR42748">
    <property type="entry name" value="NITROGEN METABOLITE REPRESSION PROTEIN NMRA FAMILY MEMBER"/>
    <property type="match status" value="1"/>
</dbReference>
<gene>
    <name evidence="4" type="ORF">BP5553_04909</name>
</gene>
<accession>A0A370TPM9</accession>
<dbReference type="Pfam" id="PF05368">
    <property type="entry name" value="NmrA"/>
    <property type="match status" value="1"/>
</dbReference>
<keyword evidence="2" id="KW-0521">NADP</keyword>
<dbReference type="InterPro" id="IPR051164">
    <property type="entry name" value="NmrA-like_oxidored"/>
</dbReference>
<keyword evidence="5" id="KW-1185">Reference proteome</keyword>
<evidence type="ECO:0000256" key="1">
    <source>
        <dbReference type="ARBA" id="ARBA00006328"/>
    </source>
</evidence>
<evidence type="ECO:0000256" key="2">
    <source>
        <dbReference type="ARBA" id="ARBA00022857"/>
    </source>
</evidence>
<evidence type="ECO:0000313" key="4">
    <source>
        <dbReference type="EMBL" id="RDL37476.1"/>
    </source>
</evidence>
<protein>
    <submittedName>
        <fullName evidence="4">NmrA family transcriptional regulator</fullName>
    </submittedName>
</protein>
<evidence type="ECO:0000259" key="3">
    <source>
        <dbReference type="Pfam" id="PF05368"/>
    </source>
</evidence>
<dbReference type="Gene3D" id="3.90.25.10">
    <property type="entry name" value="UDP-galactose 4-epimerase, domain 1"/>
    <property type="match status" value="1"/>
</dbReference>